<evidence type="ECO:0000256" key="5">
    <source>
        <dbReference type="ARBA" id="ARBA00022989"/>
    </source>
</evidence>
<feature type="transmembrane region" description="Helical" evidence="7">
    <location>
        <begin position="328"/>
        <end position="360"/>
    </location>
</feature>
<dbReference type="PANTHER" id="PTHR33406:SF6">
    <property type="entry name" value="MEMBRANE PROTEIN YDGH-RELATED"/>
    <property type="match status" value="1"/>
</dbReference>
<evidence type="ECO:0000256" key="1">
    <source>
        <dbReference type="ARBA" id="ARBA00004651"/>
    </source>
</evidence>
<feature type="transmembrane region" description="Helical" evidence="7">
    <location>
        <begin position="769"/>
        <end position="788"/>
    </location>
</feature>
<evidence type="ECO:0000256" key="3">
    <source>
        <dbReference type="ARBA" id="ARBA00022475"/>
    </source>
</evidence>
<dbReference type="InterPro" id="IPR050545">
    <property type="entry name" value="Mycobact_MmpL"/>
</dbReference>
<evidence type="ECO:0000256" key="4">
    <source>
        <dbReference type="ARBA" id="ARBA00022692"/>
    </source>
</evidence>
<dbReference type="Gene3D" id="1.20.1640.10">
    <property type="entry name" value="Multidrug efflux transporter AcrB transmembrane domain"/>
    <property type="match status" value="2"/>
</dbReference>
<keyword evidence="4 7" id="KW-0812">Transmembrane</keyword>
<reference evidence="9 10" key="1">
    <citation type="submission" date="2023-08" db="EMBL/GenBank/DDBJ databases">
        <authorList>
            <person name="Folkvardsen B D."/>
            <person name="Norman A."/>
        </authorList>
    </citation>
    <scope>NUCLEOTIDE SEQUENCE [LARGE SCALE GENOMIC DNA]</scope>
    <source>
        <strain evidence="9 10">Mu0053</strain>
    </source>
</reference>
<sequence length="966" mass="105065">MSTQQLDEPVDRKPPFVARMIYRLAVPIILGWVLIAYVLGAVVPPLEQVEKERSVSLIPEGAPSFEAMKRMGAHFEESNSNSVAMIVLEGQQPLGDEAHRYYDELTRQLRADTAHIQHVQDFWGDPLTAGAAQSPDGKAVYVQMSLTGDLGQALANESLAAVRDIVGQTPAPPGVSAYVTGPAALVADLSQSGNKTVLLVTGLSLAVIFTMLLLFFRSIVTAVVLLLLVGIQLQVARGVVALLGDQEIIGLSTYAVNLLVTLGIAAGTDYGIFFTGRYQEARQIGEDRLTSFYTTYRSVAKVVLASGLTIAGAVFCMSFTRLPYFKTLGIPCALGMVVAVAVALTLIPAVLALGGRFGLFEPKRKIMVRRWRRLGTAIVRWPGPILVATCAVSLIGLLALPAYEPGYNDQKYLPHDIPANEGYAAADRHFQQSLMVAPDILLIEADHDLRNPADFLILNKVAKEVQSVPGIARVQAVTRPEGKPLKHTTIPFMISMSNAGQLQLLPFQKARMDDLLKQADEISKTVGVMQRMYGLMQQLAATTSEMVARTHELQEVTDELRDHIANFDDFFRPIRNYFYWESHCMNIPVCWSIRSLFEALDGVDQISDKMRDLVGNLDELNALMPQLMAEFPAMISTMQSTRTMMLGMHSTMTGIFSQMEEMSDDATAMGKAFDTAQNDDTFYLPPEIFRNEDFKRVMDVFISPDGTTVRMLVTQQGDPVTPEGIARAGPIRTAAAEGLKGTPLETARISLTGSAAMGQDQVVGSTYDLLIAGVAALCLIFIIMLIMIRSLVAALVIVGTVAVSLGAAFGLSVLIWQHILGMQLHWLVLAIALIILLAVGSDYNLLLVSRMKEEIGAGINTGIIRAMGGTGTVVTAAGLVFAFTMMAMLASDVRTIGQVGSTIGIGLLFDTLVVRAFMTPSIAALLGRWFWWPQRVRQRPASALLRATGPRPLVRALLLSPEERSP</sequence>
<feature type="transmembrane region" description="Helical" evidence="7">
    <location>
        <begin position="223"/>
        <end position="243"/>
    </location>
</feature>
<evidence type="ECO:0000313" key="10">
    <source>
        <dbReference type="Proteomes" id="UP001190465"/>
    </source>
</evidence>
<evidence type="ECO:0000256" key="2">
    <source>
        <dbReference type="ARBA" id="ARBA00010157"/>
    </source>
</evidence>
<dbReference type="InterPro" id="IPR004707">
    <property type="entry name" value="MmpL_fam"/>
</dbReference>
<keyword evidence="5 7" id="KW-1133">Transmembrane helix</keyword>
<feature type="transmembrane region" description="Helical" evidence="7">
    <location>
        <begin position="255"/>
        <end position="278"/>
    </location>
</feature>
<dbReference type="Proteomes" id="UP001190465">
    <property type="component" value="Chromosome"/>
</dbReference>
<feature type="transmembrane region" description="Helical" evidence="7">
    <location>
        <begin position="825"/>
        <end position="848"/>
    </location>
</feature>
<dbReference type="PANTHER" id="PTHR33406">
    <property type="entry name" value="MEMBRANE PROTEIN MJ1562-RELATED"/>
    <property type="match status" value="1"/>
</dbReference>
<evidence type="ECO:0000313" key="9">
    <source>
        <dbReference type="EMBL" id="CAJ1495639.1"/>
    </source>
</evidence>
<feature type="transmembrane region" description="Helical" evidence="7">
    <location>
        <begin position="903"/>
        <end position="931"/>
    </location>
</feature>
<dbReference type="SUPFAM" id="SSF82866">
    <property type="entry name" value="Multidrug efflux transporter AcrB transmembrane domain"/>
    <property type="match status" value="2"/>
</dbReference>
<dbReference type="EMBL" id="OY726397">
    <property type="protein sequence ID" value="CAJ1495639.1"/>
    <property type="molecule type" value="Genomic_DNA"/>
</dbReference>
<evidence type="ECO:0000256" key="7">
    <source>
        <dbReference type="SAM" id="Phobius"/>
    </source>
</evidence>
<dbReference type="InterPro" id="IPR004869">
    <property type="entry name" value="MMPL_dom"/>
</dbReference>
<feature type="transmembrane region" description="Helical" evidence="7">
    <location>
        <begin position="869"/>
        <end position="891"/>
    </location>
</feature>
<feature type="transmembrane region" description="Helical" evidence="7">
    <location>
        <begin position="299"/>
        <end position="322"/>
    </location>
</feature>
<dbReference type="NCBIfam" id="TIGR00833">
    <property type="entry name" value="actII"/>
    <property type="match status" value="1"/>
</dbReference>
<feature type="transmembrane region" description="Helical" evidence="7">
    <location>
        <begin position="21"/>
        <end position="43"/>
    </location>
</feature>
<keyword evidence="3" id="KW-1003">Cell membrane</keyword>
<comment type="similarity">
    <text evidence="2">Belongs to the resistance-nodulation-cell division (RND) (TC 2.A.6) family. MmpL subfamily.</text>
</comment>
<proteinExistence type="inferred from homology"/>
<dbReference type="RefSeq" id="WP_308480794.1">
    <property type="nucleotide sequence ID" value="NZ_OY726397.1"/>
</dbReference>
<feature type="domain" description="Membrane transport protein MMPL" evidence="8">
    <location>
        <begin position="57"/>
        <end position="385"/>
    </location>
</feature>
<keyword evidence="6 7" id="KW-0472">Membrane</keyword>
<organism evidence="9 10">
    <name type="scientific">[Mycobacterium] burgundiense</name>
    <dbReference type="NCBI Taxonomy" id="3064286"/>
    <lineage>
        <taxon>Bacteria</taxon>
        <taxon>Bacillati</taxon>
        <taxon>Actinomycetota</taxon>
        <taxon>Actinomycetes</taxon>
        <taxon>Mycobacteriales</taxon>
        <taxon>Mycobacteriaceae</taxon>
        <taxon>Mycolicibacterium</taxon>
    </lineage>
</organism>
<keyword evidence="10" id="KW-1185">Reference proteome</keyword>
<feature type="transmembrane region" description="Helical" evidence="7">
    <location>
        <begin position="381"/>
        <end position="403"/>
    </location>
</feature>
<evidence type="ECO:0000256" key="6">
    <source>
        <dbReference type="ARBA" id="ARBA00023136"/>
    </source>
</evidence>
<name>A0ABM9LAB1_9MYCO</name>
<evidence type="ECO:0000259" key="8">
    <source>
        <dbReference type="Pfam" id="PF03176"/>
    </source>
</evidence>
<comment type="subcellular location">
    <subcellularLocation>
        <location evidence="1">Cell membrane</location>
        <topology evidence="1">Multi-pass membrane protein</topology>
    </subcellularLocation>
</comment>
<protein>
    <submittedName>
        <fullName evidence="9">RND family transporter</fullName>
    </submittedName>
</protein>
<feature type="transmembrane region" description="Helical" evidence="7">
    <location>
        <begin position="197"/>
        <end position="216"/>
    </location>
</feature>
<feature type="domain" description="Membrane transport protein MMPL" evidence="8">
    <location>
        <begin position="606"/>
        <end position="941"/>
    </location>
</feature>
<dbReference type="Pfam" id="PF03176">
    <property type="entry name" value="MMPL"/>
    <property type="match status" value="2"/>
</dbReference>
<gene>
    <name evidence="9" type="ORF">MU0053_000447</name>
</gene>
<feature type="transmembrane region" description="Helical" evidence="7">
    <location>
        <begin position="795"/>
        <end position="819"/>
    </location>
</feature>
<accession>A0ABM9LAB1</accession>